<dbReference type="Proteomes" id="UP001595843">
    <property type="component" value="Unassembled WGS sequence"/>
</dbReference>
<evidence type="ECO:0000313" key="3">
    <source>
        <dbReference type="Proteomes" id="UP001595843"/>
    </source>
</evidence>
<keyword evidence="2" id="KW-0808">Transferase</keyword>
<dbReference type="EC" id="2.4.-.-" evidence="2"/>
<feature type="domain" description="Spore protein YkvP/CgeB glycosyl transferase-like" evidence="1">
    <location>
        <begin position="164"/>
        <end position="318"/>
    </location>
</feature>
<keyword evidence="2" id="KW-0328">Glycosyltransferase</keyword>
<dbReference type="EMBL" id="JBHSAP010000018">
    <property type="protein sequence ID" value="MFC4077977.1"/>
    <property type="molecule type" value="Genomic_DNA"/>
</dbReference>
<accession>A0ABV8JJ28</accession>
<comment type="caution">
    <text evidence="2">The sequence shown here is derived from an EMBL/GenBank/DDBJ whole genome shotgun (WGS) entry which is preliminary data.</text>
</comment>
<gene>
    <name evidence="2" type="ORF">ACFOUO_14335</name>
</gene>
<name>A0ABV8JJ28_9BACL</name>
<dbReference type="InterPro" id="IPR055259">
    <property type="entry name" value="YkvP/CgeB_Glyco_trans-like"/>
</dbReference>
<proteinExistence type="predicted"/>
<dbReference type="GO" id="GO:0016757">
    <property type="term" value="F:glycosyltransferase activity"/>
    <property type="evidence" value="ECO:0007669"/>
    <property type="project" value="UniProtKB-KW"/>
</dbReference>
<dbReference type="RefSeq" id="WP_380705810.1">
    <property type="nucleotide sequence ID" value="NZ_JBHSAP010000018.1"/>
</dbReference>
<dbReference type="Pfam" id="PF13524">
    <property type="entry name" value="Glyco_trans_1_2"/>
    <property type="match status" value="1"/>
</dbReference>
<protein>
    <submittedName>
        <fullName evidence="2">Glycosyltransferase</fullName>
        <ecNumber evidence="2">2.4.-.-</ecNumber>
    </submittedName>
</protein>
<evidence type="ECO:0000259" key="1">
    <source>
        <dbReference type="Pfam" id="PF13524"/>
    </source>
</evidence>
<sequence length="327" mass="37365">MRAVFVPSSVRKPFGSIDRWIKQAIEQAGTATRVVVPGERFPQRLEESVRLFHPDFLLTTLGCRLDTDALHAMAALDIPSAIWYTDDPYAVDQSLTTCRFFNYVFTVESACVPVYRKAGCNQVFHLPLAAPDPFFFRKKPEDAYRSDVLILGSAFRNRLEEVDRLASILASCRTKIVGQGWERLRSYKKLSGTFRSEWVSPQEAAHYYRGAQVVLNIHRSPDDPYLDQNRDGVQAETPNNRTFEIAACRSFQLASYREGLSSLYPGGEVVSYRTERELRKLLAASLLSPAKRYQKAILAYRRTCKQHRYLHRIQRILDCMASDLPSV</sequence>
<evidence type="ECO:0000313" key="2">
    <source>
        <dbReference type="EMBL" id="MFC4077977.1"/>
    </source>
</evidence>
<reference evidence="3" key="1">
    <citation type="journal article" date="2019" name="Int. J. Syst. Evol. Microbiol.">
        <title>The Global Catalogue of Microorganisms (GCM) 10K type strain sequencing project: providing services to taxonomists for standard genome sequencing and annotation.</title>
        <authorList>
            <consortium name="The Broad Institute Genomics Platform"/>
            <consortium name="The Broad Institute Genome Sequencing Center for Infectious Disease"/>
            <person name="Wu L."/>
            <person name="Ma J."/>
        </authorList>
    </citation>
    <scope>NUCLEOTIDE SEQUENCE [LARGE SCALE GENOMIC DNA]</scope>
    <source>
        <strain evidence="3">IBRC-M 10813</strain>
    </source>
</reference>
<keyword evidence="3" id="KW-1185">Reference proteome</keyword>
<organism evidence="2 3">
    <name type="scientific">Salinithrix halophila</name>
    <dbReference type="NCBI Taxonomy" id="1485204"/>
    <lineage>
        <taxon>Bacteria</taxon>
        <taxon>Bacillati</taxon>
        <taxon>Bacillota</taxon>
        <taxon>Bacilli</taxon>
        <taxon>Bacillales</taxon>
        <taxon>Thermoactinomycetaceae</taxon>
        <taxon>Salinithrix</taxon>
    </lineage>
</organism>